<dbReference type="RefSeq" id="WP_152261359.1">
    <property type="nucleotide sequence ID" value="NZ_CP045143.1"/>
</dbReference>
<reference evidence="2 3" key="1">
    <citation type="submission" date="2019-10" db="EMBL/GenBank/DDBJ databases">
        <title>The completed genome of Lactobacillus harbinensis M1.</title>
        <authorList>
            <person name="Zheng Y."/>
        </authorList>
    </citation>
    <scope>NUCLEOTIDE SEQUENCE [LARGE SCALE GENOMIC DNA]</scope>
    <source>
        <strain evidence="2 3">M1</strain>
    </source>
</reference>
<dbReference type="AlphaFoldDB" id="A0A5P8M8B7"/>
<dbReference type="SUPFAM" id="SSF55729">
    <property type="entry name" value="Acyl-CoA N-acyltransferases (Nat)"/>
    <property type="match status" value="1"/>
</dbReference>
<organism evidence="2 3">
    <name type="scientific">Schleiferilactobacillus harbinensis</name>
    <dbReference type="NCBI Taxonomy" id="304207"/>
    <lineage>
        <taxon>Bacteria</taxon>
        <taxon>Bacillati</taxon>
        <taxon>Bacillota</taxon>
        <taxon>Bacilli</taxon>
        <taxon>Lactobacillales</taxon>
        <taxon>Lactobacillaceae</taxon>
        <taxon>Schleiferilactobacillus</taxon>
    </lineage>
</organism>
<feature type="domain" description="N-acetyltransferase" evidence="1">
    <location>
        <begin position="18"/>
        <end position="165"/>
    </location>
</feature>
<accession>A0A5P8M8B7</accession>
<gene>
    <name evidence="2" type="ORF">D1010_14395</name>
</gene>
<proteinExistence type="predicted"/>
<name>A0A5P8M8B7_9LACO</name>
<evidence type="ECO:0000313" key="3">
    <source>
        <dbReference type="Proteomes" id="UP000326779"/>
    </source>
</evidence>
<protein>
    <submittedName>
        <fullName evidence="2">GNAT family N-acetyltransferase</fullName>
    </submittedName>
</protein>
<sequence length="188" mass="20849">MTTVYHACPQFVGSHYSLRLVTPADAQDLLAVYSDPRAVPLFNSDNCGGDDFHYTTLKRMQAAVTYWLAEYAEEGFVRWSIIANKTQTVIGTIELFHRETADYFTNCGVLRLDLRSDYEQTEAIAEILALIVAPAFSLFDCSQVATKAIPAATERIAALQGAGFTATAEQLIGHHDGTAYADYWVRRV</sequence>
<keyword evidence="2" id="KW-0808">Transferase</keyword>
<dbReference type="Gene3D" id="3.40.630.30">
    <property type="match status" value="1"/>
</dbReference>
<dbReference type="GO" id="GO:0016747">
    <property type="term" value="F:acyltransferase activity, transferring groups other than amino-acyl groups"/>
    <property type="evidence" value="ECO:0007669"/>
    <property type="project" value="InterPro"/>
</dbReference>
<dbReference type="Proteomes" id="UP000326779">
    <property type="component" value="Chromosome"/>
</dbReference>
<dbReference type="InterPro" id="IPR000182">
    <property type="entry name" value="GNAT_dom"/>
</dbReference>
<dbReference type="InterPro" id="IPR016181">
    <property type="entry name" value="Acyl_CoA_acyltransferase"/>
</dbReference>
<dbReference type="KEGG" id="lhb:D1010_14395"/>
<evidence type="ECO:0000259" key="1">
    <source>
        <dbReference type="Pfam" id="PF13302"/>
    </source>
</evidence>
<dbReference type="Pfam" id="PF13302">
    <property type="entry name" value="Acetyltransf_3"/>
    <property type="match status" value="1"/>
</dbReference>
<evidence type="ECO:0000313" key="2">
    <source>
        <dbReference type="EMBL" id="QFR24465.1"/>
    </source>
</evidence>
<dbReference type="EMBL" id="CP045143">
    <property type="protein sequence ID" value="QFR24465.1"/>
    <property type="molecule type" value="Genomic_DNA"/>
</dbReference>